<reference evidence="2 3" key="1">
    <citation type="journal article" date="2020" name="Nature">
        <title>Six reference-quality genomes reveal evolution of bat adaptations.</title>
        <authorList>
            <person name="Jebb D."/>
            <person name="Huang Z."/>
            <person name="Pippel M."/>
            <person name="Hughes G.M."/>
            <person name="Lavrichenko K."/>
            <person name="Devanna P."/>
            <person name="Winkler S."/>
            <person name="Jermiin L.S."/>
            <person name="Skirmuntt E.C."/>
            <person name="Katzourakis A."/>
            <person name="Burkitt-Gray L."/>
            <person name="Ray D.A."/>
            <person name="Sullivan K.A.M."/>
            <person name="Roscito J.G."/>
            <person name="Kirilenko B.M."/>
            <person name="Davalos L.M."/>
            <person name="Corthals A.P."/>
            <person name="Power M.L."/>
            <person name="Jones G."/>
            <person name="Ransome R.D."/>
            <person name="Dechmann D.K.N."/>
            <person name="Locatelli A.G."/>
            <person name="Puechmaille S.J."/>
            <person name="Fedrigo O."/>
            <person name="Jarvis E.D."/>
            <person name="Hiller M."/>
            <person name="Vernes S.C."/>
            <person name="Myers E.W."/>
            <person name="Teeling E.C."/>
        </authorList>
    </citation>
    <scope>NUCLEOTIDE SEQUENCE [LARGE SCALE GENOMIC DNA]</scope>
    <source>
        <strain evidence="2">MPipKuh1</strain>
        <tissue evidence="2">Flight muscle</tissue>
    </source>
</reference>
<gene>
    <name evidence="2" type="ORF">mPipKuh1_001870</name>
</gene>
<comment type="caution">
    <text evidence="2">The sequence shown here is derived from an EMBL/GenBank/DDBJ whole genome shotgun (WGS) entry which is preliminary data.</text>
</comment>
<evidence type="ECO:0000313" key="2">
    <source>
        <dbReference type="EMBL" id="KAF6362602.1"/>
    </source>
</evidence>
<name>A0A7J7YL08_PIPKU</name>
<keyword evidence="3" id="KW-1185">Reference proteome</keyword>
<feature type="region of interest" description="Disordered" evidence="1">
    <location>
        <begin position="1"/>
        <end position="131"/>
    </location>
</feature>
<feature type="compositionally biased region" description="Low complexity" evidence="1">
    <location>
        <begin position="1"/>
        <end position="29"/>
    </location>
</feature>
<dbReference type="Proteomes" id="UP000558488">
    <property type="component" value="Unassembled WGS sequence"/>
</dbReference>
<proteinExistence type="predicted"/>
<feature type="compositionally biased region" description="Low complexity" evidence="1">
    <location>
        <begin position="38"/>
        <end position="67"/>
    </location>
</feature>
<feature type="compositionally biased region" description="Basic and acidic residues" evidence="1">
    <location>
        <begin position="75"/>
        <end position="109"/>
    </location>
</feature>
<dbReference type="AlphaFoldDB" id="A0A7J7YL08"/>
<dbReference type="EMBL" id="JACAGB010000005">
    <property type="protein sequence ID" value="KAF6362602.1"/>
    <property type="molecule type" value="Genomic_DNA"/>
</dbReference>
<sequence length="198" mass="20756">MNEPPAGMGAPRLRGAAPPARAPLGLGRAELFLREAGRGPPRAAGTPRPPEAAAGASGRAGGAPEARGAGEDLDSESRVREKVLFLLHPERGQRARGDPAREEGADREAQGCPPAHSPRETRAPPAARPPSVLVRVEDYRATEEVQLTEWARGCLATRTAERAVTVLTFRTGGDAGCGAQGPPGCGETDFPRPRSPRR</sequence>
<dbReference type="PANTHER" id="PTHR36880:SF1">
    <property type="entry name" value="9130008F23RIK PROTEIN"/>
    <property type="match status" value="1"/>
</dbReference>
<feature type="region of interest" description="Disordered" evidence="1">
    <location>
        <begin position="172"/>
        <end position="198"/>
    </location>
</feature>
<evidence type="ECO:0000256" key="1">
    <source>
        <dbReference type="SAM" id="MobiDB-lite"/>
    </source>
</evidence>
<dbReference type="InterPro" id="IPR037739">
    <property type="entry name" value="C6orf141"/>
</dbReference>
<accession>A0A7J7YL08</accession>
<feature type="compositionally biased region" description="Gly residues" evidence="1">
    <location>
        <begin position="173"/>
        <end position="184"/>
    </location>
</feature>
<protein>
    <submittedName>
        <fullName evidence="2">Uncharacterized protein</fullName>
    </submittedName>
</protein>
<dbReference type="PANTHER" id="PTHR36880">
    <property type="entry name" value="9130008F23RIK PROTEIN"/>
    <property type="match status" value="1"/>
</dbReference>
<organism evidence="2 3">
    <name type="scientific">Pipistrellus kuhlii</name>
    <name type="common">Kuhl's pipistrelle</name>
    <dbReference type="NCBI Taxonomy" id="59472"/>
    <lineage>
        <taxon>Eukaryota</taxon>
        <taxon>Metazoa</taxon>
        <taxon>Chordata</taxon>
        <taxon>Craniata</taxon>
        <taxon>Vertebrata</taxon>
        <taxon>Euteleostomi</taxon>
        <taxon>Mammalia</taxon>
        <taxon>Eutheria</taxon>
        <taxon>Laurasiatheria</taxon>
        <taxon>Chiroptera</taxon>
        <taxon>Yangochiroptera</taxon>
        <taxon>Vespertilionidae</taxon>
        <taxon>Pipistrellus</taxon>
    </lineage>
</organism>
<evidence type="ECO:0000313" key="3">
    <source>
        <dbReference type="Proteomes" id="UP000558488"/>
    </source>
</evidence>